<dbReference type="Gene3D" id="3.40.50.720">
    <property type="entry name" value="NAD(P)-binding Rossmann-like Domain"/>
    <property type="match status" value="1"/>
</dbReference>
<dbReference type="PANTHER" id="PTHR10491:SF4">
    <property type="entry name" value="METHIONINE ADENOSYLTRANSFERASE 2 SUBUNIT BETA"/>
    <property type="match status" value="1"/>
</dbReference>
<gene>
    <name evidence="4" type="ORF">Pcatena_00380</name>
</gene>
<evidence type="ECO:0000256" key="1">
    <source>
        <dbReference type="ARBA" id="ARBA00010944"/>
    </source>
</evidence>
<dbReference type="InterPro" id="IPR029903">
    <property type="entry name" value="RmlD-like-bd"/>
</dbReference>
<comment type="pathway">
    <text evidence="2">Carbohydrate biosynthesis; dTDP-L-rhamnose biosynthesis.</text>
</comment>
<reference evidence="5" key="1">
    <citation type="submission" date="2018-11" db="EMBL/GenBank/DDBJ databases">
        <title>Comparative genomics of Parolsenella catena and Libanicoccus massiliensis: Reclassification of Libanicoccus massiliensis as Parolsenella massiliensis comb. nov.</title>
        <authorList>
            <person name="Sakamoto M."/>
            <person name="Ikeyama N."/>
            <person name="Murakami T."/>
            <person name="Mori H."/>
            <person name="Yuki M."/>
            <person name="Ohkuma M."/>
        </authorList>
    </citation>
    <scope>NUCLEOTIDE SEQUENCE [LARGE SCALE GENOMIC DNA]</scope>
    <source>
        <strain evidence="5">JCM 31932</strain>
    </source>
</reference>
<dbReference type="AlphaFoldDB" id="A0A3G9JVF9"/>
<evidence type="ECO:0000256" key="2">
    <source>
        <dbReference type="RuleBase" id="RU364082"/>
    </source>
</evidence>
<keyword evidence="2" id="KW-0560">Oxidoreductase</keyword>
<evidence type="ECO:0000313" key="5">
    <source>
        <dbReference type="Proteomes" id="UP000273154"/>
    </source>
</evidence>
<dbReference type="SUPFAM" id="SSF51735">
    <property type="entry name" value="NAD(P)-binding Rossmann-fold domains"/>
    <property type="match status" value="1"/>
</dbReference>
<sequence>MRQRIAITGANGYLASLVQRYNAERFEFVRVSRADVDYTKPDEVARFFSDLDFDLLFHTAANATTADCESDPHGTHLVNCDSAIEIAKVCESRGKRMLFISTEQLFNGKSEPGPFDEDVEPNCVTNYGQQKAEVDAWLQENSSDHVTLRLSWMFGMAMPGVKPSPGIVGNVLKALRTETPTKFTVNEKRCMTYAQQLADNFGKICELPSGTYHFAAANGTGADDGLSTYECAKVVARKFGYDDDRIERFILPNHDRYTDRFRDFRLDASKLASHGIELGAFEANVDRCLSDFGWN</sequence>
<comment type="similarity">
    <text evidence="1 2">Belongs to the dTDP-4-dehydrorhamnose reductase family.</text>
</comment>
<dbReference type="RefSeq" id="WP_126420563.1">
    <property type="nucleotide sequence ID" value="NZ_AP019367.1"/>
</dbReference>
<accession>A0A3G9JVF9</accession>
<dbReference type="InterPro" id="IPR005913">
    <property type="entry name" value="dTDP_dehydrorham_reduct"/>
</dbReference>
<dbReference type="Pfam" id="PF04321">
    <property type="entry name" value="RmlD_sub_bind"/>
    <property type="match status" value="1"/>
</dbReference>
<dbReference type="PANTHER" id="PTHR10491">
    <property type="entry name" value="DTDP-4-DEHYDRORHAMNOSE REDUCTASE"/>
    <property type="match status" value="1"/>
</dbReference>
<name>A0A3G9JVF9_9ACTN</name>
<keyword evidence="2" id="KW-0521">NADP</keyword>
<dbReference type="EMBL" id="AP019367">
    <property type="protein sequence ID" value="BBH49451.1"/>
    <property type="molecule type" value="Genomic_DNA"/>
</dbReference>
<dbReference type="EC" id="1.1.1.133" evidence="2"/>
<dbReference type="KEGG" id="pcat:Pcatena_00380"/>
<dbReference type="OrthoDB" id="9803892at2"/>
<dbReference type="GO" id="GO:0008831">
    <property type="term" value="F:dTDP-4-dehydrorhamnose reductase activity"/>
    <property type="evidence" value="ECO:0007669"/>
    <property type="project" value="UniProtKB-EC"/>
</dbReference>
<feature type="domain" description="RmlD-like substrate binding" evidence="3">
    <location>
        <begin position="4"/>
        <end position="291"/>
    </location>
</feature>
<dbReference type="GO" id="GO:0019305">
    <property type="term" value="P:dTDP-rhamnose biosynthetic process"/>
    <property type="evidence" value="ECO:0007669"/>
    <property type="project" value="UniProtKB-UniPathway"/>
</dbReference>
<dbReference type="Proteomes" id="UP000273154">
    <property type="component" value="Chromosome"/>
</dbReference>
<proteinExistence type="inferred from homology"/>
<comment type="function">
    <text evidence="2">Catalyzes the reduction of dTDP-6-deoxy-L-lyxo-4-hexulose to yield dTDP-L-rhamnose.</text>
</comment>
<protein>
    <recommendedName>
        <fullName evidence="2">dTDP-4-dehydrorhamnose reductase</fullName>
        <ecNumber evidence="2">1.1.1.133</ecNumber>
    </recommendedName>
</protein>
<dbReference type="UniPathway" id="UPA00124"/>
<keyword evidence="5" id="KW-1185">Reference proteome</keyword>
<evidence type="ECO:0000313" key="4">
    <source>
        <dbReference type="EMBL" id="BBH49451.1"/>
    </source>
</evidence>
<evidence type="ECO:0000259" key="3">
    <source>
        <dbReference type="Pfam" id="PF04321"/>
    </source>
</evidence>
<organism evidence="4 5">
    <name type="scientific">Parolsenella catena</name>
    <dbReference type="NCBI Taxonomy" id="2003188"/>
    <lineage>
        <taxon>Bacteria</taxon>
        <taxon>Bacillati</taxon>
        <taxon>Actinomycetota</taxon>
        <taxon>Coriobacteriia</taxon>
        <taxon>Coriobacteriales</taxon>
        <taxon>Atopobiaceae</taxon>
        <taxon>Parolsenella</taxon>
    </lineage>
</organism>
<dbReference type="InterPro" id="IPR036291">
    <property type="entry name" value="NAD(P)-bd_dom_sf"/>
</dbReference>
<dbReference type="GeneID" id="88848180"/>